<dbReference type="Proteomes" id="UP000639643">
    <property type="component" value="Unassembled WGS sequence"/>
</dbReference>
<dbReference type="Gene3D" id="3.90.79.10">
    <property type="entry name" value="Nucleoside Triphosphate Pyrophosphohydrolase"/>
    <property type="match status" value="1"/>
</dbReference>
<dbReference type="PROSITE" id="PS51462">
    <property type="entry name" value="NUDIX"/>
    <property type="match status" value="1"/>
</dbReference>
<dbReference type="CDD" id="cd02883">
    <property type="entry name" value="NUDIX_Hydrolase"/>
    <property type="match status" value="1"/>
</dbReference>
<name>A0A8H6MZT2_9PEZI</name>
<gene>
    <name evidence="2" type="ORF">CMUS01_12679</name>
</gene>
<evidence type="ECO:0000313" key="3">
    <source>
        <dbReference type="Proteomes" id="UP000639643"/>
    </source>
</evidence>
<dbReference type="PANTHER" id="PTHR43736:SF1">
    <property type="entry name" value="DIHYDRONEOPTERIN TRIPHOSPHATE DIPHOSPHATASE"/>
    <property type="match status" value="1"/>
</dbReference>
<dbReference type="EMBL" id="WIGM01000735">
    <property type="protein sequence ID" value="KAF6814235.1"/>
    <property type="molecule type" value="Genomic_DNA"/>
</dbReference>
<organism evidence="2 3">
    <name type="scientific">Colletotrichum musicola</name>
    <dbReference type="NCBI Taxonomy" id="2175873"/>
    <lineage>
        <taxon>Eukaryota</taxon>
        <taxon>Fungi</taxon>
        <taxon>Dikarya</taxon>
        <taxon>Ascomycota</taxon>
        <taxon>Pezizomycotina</taxon>
        <taxon>Sordariomycetes</taxon>
        <taxon>Hypocreomycetidae</taxon>
        <taxon>Glomerellales</taxon>
        <taxon>Glomerellaceae</taxon>
        <taxon>Colletotrichum</taxon>
        <taxon>Colletotrichum orchidearum species complex</taxon>
    </lineage>
</organism>
<dbReference type="AlphaFoldDB" id="A0A8H6MZT2"/>
<dbReference type="PANTHER" id="PTHR43736">
    <property type="entry name" value="ADP-RIBOSE PYROPHOSPHATASE"/>
    <property type="match status" value="1"/>
</dbReference>
<keyword evidence="3" id="KW-1185">Reference proteome</keyword>
<dbReference type="InterPro" id="IPR000086">
    <property type="entry name" value="NUDIX_hydrolase_dom"/>
</dbReference>
<dbReference type="InterPro" id="IPR015797">
    <property type="entry name" value="NUDIX_hydrolase-like_dom_sf"/>
</dbReference>
<protein>
    <recommendedName>
        <fullName evidence="1">Nudix hydrolase domain-containing protein</fullName>
    </recommendedName>
</protein>
<accession>A0A8H6MZT2</accession>
<reference evidence="2" key="1">
    <citation type="journal article" date="2020" name="Phytopathology">
        <title>Genome Sequence Resources of Colletotrichum truncatum, C. plurivorum, C. musicola, and C. sojae: Four Species Pathogenic to Soybean (Glycine max).</title>
        <authorList>
            <person name="Rogerio F."/>
            <person name="Boufleur T.R."/>
            <person name="Ciampi-Guillardi M."/>
            <person name="Sukno S.A."/>
            <person name="Thon M.R."/>
            <person name="Massola Junior N.S."/>
            <person name="Baroncelli R."/>
        </authorList>
    </citation>
    <scope>NUCLEOTIDE SEQUENCE</scope>
    <source>
        <strain evidence="2">LFN0074</strain>
    </source>
</reference>
<sequence length="215" mass="23653">MQNHRTKLETDTSLSDFLVSPAELLAKRPDIHNIIGGALVFRQRPDNSSGEPVYETLLLKRAASDSFPLRWEVPGGTADLQVDETIIAVAARELFEETRLQARKAVCAVGLGQSGNGSSIGSAAADGGVAMDEELEVCLLPVDGLIWAIAVFIVEVADTTTEIVLQDEEHEDWAWVTEAEVERRKFHGQSDGSLECVTEAMRMIVLEGFRLRREF</sequence>
<dbReference type="OrthoDB" id="276276at2759"/>
<dbReference type="SUPFAM" id="SSF55811">
    <property type="entry name" value="Nudix"/>
    <property type="match status" value="1"/>
</dbReference>
<dbReference type="Pfam" id="PF00293">
    <property type="entry name" value="NUDIX"/>
    <property type="match status" value="1"/>
</dbReference>
<evidence type="ECO:0000259" key="1">
    <source>
        <dbReference type="PROSITE" id="PS51462"/>
    </source>
</evidence>
<proteinExistence type="predicted"/>
<evidence type="ECO:0000313" key="2">
    <source>
        <dbReference type="EMBL" id="KAF6814235.1"/>
    </source>
</evidence>
<comment type="caution">
    <text evidence="2">The sequence shown here is derived from an EMBL/GenBank/DDBJ whole genome shotgun (WGS) entry which is preliminary data.</text>
</comment>
<feature type="domain" description="Nudix hydrolase" evidence="1">
    <location>
        <begin position="31"/>
        <end position="203"/>
    </location>
</feature>